<dbReference type="EMBL" id="SLVJ01000029">
    <property type="protein sequence ID" value="TCM61191.1"/>
    <property type="molecule type" value="Genomic_DNA"/>
</dbReference>
<dbReference type="Proteomes" id="UP000294963">
    <property type="component" value="Unassembled WGS sequence"/>
</dbReference>
<evidence type="ECO:0000256" key="4">
    <source>
        <dbReference type="ARBA" id="ARBA00022692"/>
    </source>
</evidence>
<evidence type="ECO:0000256" key="2">
    <source>
        <dbReference type="ARBA" id="ARBA00022448"/>
    </source>
</evidence>
<dbReference type="InterPro" id="IPR000515">
    <property type="entry name" value="MetI-like"/>
</dbReference>
<accession>A0A4R1XEF3</accession>
<feature type="transmembrane region" description="Helical" evidence="7">
    <location>
        <begin position="126"/>
        <end position="144"/>
    </location>
</feature>
<evidence type="ECO:0000313" key="9">
    <source>
        <dbReference type="EMBL" id="TCM61191.1"/>
    </source>
</evidence>
<proteinExistence type="inferred from homology"/>
<feature type="transmembrane region" description="Helical" evidence="7">
    <location>
        <begin position="90"/>
        <end position="114"/>
    </location>
</feature>
<evidence type="ECO:0000256" key="6">
    <source>
        <dbReference type="ARBA" id="ARBA00023136"/>
    </source>
</evidence>
<comment type="caution">
    <text evidence="9">The sequence shown here is derived from an EMBL/GenBank/DDBJ whole genome shotgun (WGS) entry which is preliminary data.</text>
</comment>
<dbReference type="Pfam" id="PF00528">
    <property type="entry name" value="BPD_transp_1"/>
    <property type="match status" value="1"/>
</dbReference>
<name>A0A4R1XEF3_ACICA</name>
<dbReference type="GO" id="GO:0005886">
    <property type="term" value="C:plasma membrane"/>
    <property type="evidence" value="ECO:0007669"/>
    <property type="project" value="UniProtKB-SubCell"/>
</dbReference>
<keyword evidence="4 7" id="KW-0812">Transmembrane</keyword>
<keyword evidence="6 7" id="KW-0472">Membrane</keyword>
<evidence type="ECO:0000256" key="5">
    <source>
        <dbReference type="ARBA" id="ARBA00022989"/>
    </source>
</evidence>
<dbReference type="GO" id="GO:0042918">
    <property type="term" value="P:alkanesulfonate transmembrane transport"/>
    <property type="evidence" value="ECO:0007669"/>
    <property type="project" value="UniProtKB-ARBA"/>
</dbReference>
<protein>
    <submittedName>
        <fullName evidence="9">NitT/TauT family transport system permease protein</fullName>
    </submittedName>
</protein>
<feature type="transmembrane region" description="Helical" evidence="7">
    <location>
        <begin position="150"/>
        <end position="168"/>
    </location>
</feature>
<evidence type="ECO:0000256" key="1">
    <source>
        <dbReference type="ARBA" id="ARBA00004651"/>
    </source>
</evidence>
<dbReference type="PANTHER" id="PTHR30151:SF0">
    <property type="entry name" value="ABC TRANSPORTER PERMEASE PROTEIN MJ0413-RELATED"/>
    <property type="match status" value="1"/>
</dbReference>
<feature type="transmembrane region" description="Helical" evidence="7">
    <location>
        <begin position="28"/>
        <end position="48"/>
    </location>
</feature>
<keyword evidence="3" id="KW-1003">Cell membrane</keyword>
<keyword evidence="10" id="KW-1185">Reference proteome</keyword>
<organism evidence="9 10">
    <name type="scientific">Acinetobacter calcoaceticus</name>
    <dbReference type="NCBI Taxonomy" id="471"/>
    <lineage>
        <taxon>Bacteria</taxon>
        <taxon>Pseudomonadati</taxon>
        <taxon>Pseudomonadota</taxon>
        <taxon>Gammaproteobacteria</taxon>
        <taxon>Moraxellales</taxon>
        <taxon>Moraxellaceae</taxon>
        <taxon>Acinetobacter</taxon>
        <taxon>Acinetobacter calcoaceticus/baumannii complex</taxon>
    </lineage>
</organism>
<evidence type="ECO:0000313" key="10">
    <source>
        <dbReference type="Proteomes" id="UP000294963"/>
    </source>
</evidence>
<dbReference type="FunFam" id="1.10.3720.10:FF:000003">
    <property type="entry name" value="Aliphatic sulfonate ABC transporter permease"/>
    <property type="match status" value="1"/>
</dbReference>
<evidence type="ECO:0000256" key="7">
    <source>
        <dbReference type="RuleBase" id="RU363032"/>
    </source>
</evidence>
<dbReference type="SUPFAM" id="SSF161098">
    <property type="entry name" value="MetI-like"/>
    <property type="match status" value="1"/>
</dbReference>
<dbReference type="Gene3D" id="1.10.3720.10">
    <property type="entry name" value="MetI-like"/>
    <property type="match status" value="1"/>
</dbReference>
<comment type="similarity">
    <text evidence="7">Belongs to the binding-protein-dependent transport system permease family.</text>
</comment>
<keyword evidence="2 7" id="KW-0813">Transport</keyword>
<dbReference type="AlphaFoldDB" id="A0A4R1XEF3"/>
<dbReference type="InterPro" id="IPR035906">
    <property type="entry name" value="MetI-like_sf"/>
</dbReference>
<evidence type="ECO:0000259" key="8">
    <source>
        <dbReference type="PROSITE" id="PS50928"/>
    </source>
</evidence>
<feature type="transmembrane region" description="Helical" evidence="7">
    <location>
        <begin position="247"/>
        <end position="270"/>
    </location>
</feature>
<dbReference type="OrthoDB" id="8138334at2"/>
<feature type="domain" description="ABC transmembrane type-1" evidence="8">
    <location>
        <begin position="86"/>
        <end position="266"/>
    </location>
</feature>
<sequence>MGVLVEKNKNQRIVTFINILGRLKKQNFTHVFLATASLMLCLIIWQSLAQLKVNLGLVNFSYVPTPVEVINEVIVFFQLPTALAHLEASIIRVLSGFALAGIVGVTLGLIIGNYKLCASFLLTPLEIIRPIPAVAWIPLAILIFPSSEASMIYITFIGALFPVLLNTIHGVESVDPRLIASARSLGAAELSIMREVIIPGSLPNIIIGLSIGMGTSWFCLVTAEMISGQLGIGYFTWESFTLQNYNSIVVGMLLIGALGMFSSALVRWIGKKITPWYHLRSC</sequence>
<reference evidence="9 10" key="1">
    <citation type="submission" date="2019-03" db="EMBL/GenBank/DDBJ databases">
        <title>Genomic analyses of the natural microbiome of Caenorhabditis elegans.</title>
        <authorList>
            <person name="Samuel B."/>
        </authorList>
    </citation>
    <scope>NUCLEOTIDE SEQUENCE [LARGE SCALE GENOMIC DNA]</scope>
    <source>
        <strain evidence="9 10">JUb89</strain>
    </source>
</reference>
<comment type="subcellular location">
    <subcellularLocation>
        <location evidence="1 7">Cell membrane</location>
        <topology evidence="1 7">Multi-pass membrane protein</topology>
    </subcellularLocation>
</comment>
<gene>
    <name evidence="9" type="ORF">EC844_12944</name>
</gene>
<feature type="transmembrane region" description="Helical" evidence="7">
    <location>
        <begin position="202"/>
        <end position="227"/>
    </location>
</feature>
<dbReference type="CDD" id="cd06261">
    <property type="entry name" value="TM_PBP2"/>
    <property type="match status" value="1"/>
</dbReference>
<dbReference type="PANTHER" id="PTHR30151">
    <property type="entry name" value="ALKANE SULFONATE ABC TRANSPORTER-RELATED, MEMBRANE SUBUNIT"/>
    <property type="match status" value="1"/>
</dbReference>
<dbReference type="PROSITE" id="PS50928">
    <property type="entry name" value="ABC_TM1"/>
    <property type="match status" value="1"/>
</dbReference>
<keyword evidence="5 7" id="KW-1133">Transmembrane helix</keyword>
<evidence type="ECO:0000256" key="3">
    <source>
        <dbReference type="ARBA" id="ARBA00022475"/>
    </source>
</evidence>